<proteinExistence type="predicted"/>
<protein>
    <submittedName>
        <fullName evidence="2">Uncharacterized protein</fullName>
    </submittedName>
</protein>
<feature type="non-terminal residue" evidence="2">
    <location>
        <position position="1"/>
    </location>
</feature>
<comment type="caution">
    <text evidence="2">The sequence shown here is derived from an EMBL/GenBank/DDBJ whole genome shotgun (WGS) entry which is preliminary data.</text>
</comment>
<organism evidence="2">
    <name type="scientific">Tanacetum cinerariifolium</name>
    <name type="common">Dalmatian daisy</name>
    <name type="synonym">Chrysanthemum cinerariifolium</name>
    <dbReference type="NCBI Taxonomy" id="118510"/>
    <lineage>
        <taxon>Eukaryota</taxon>
        <taxon>Viridiplantae</taxon>
        <taxon>Streptophyta</taxon>
        <taxon>Embryophyta</taxon>
        <taxon>Tracheophyta</taxon>
        <taxon>Spermatophyta</taxon>
        <taxon>Magnoliopsida</taxon>
        <taxon>eudicotyledons</taxon>
        <taxon>Gunneridae</taxon>
        <taxon>Pentapetalae</taxon>
        <taxon>asterids</taxon>
        <taxon>campanulids</taxon>
        <taxon>Asterales</taxon>
        <taxon>Asteraceae</taxon>
        <taxon>Asteroideae</taxon>
        <taxon>Anthemideae</taxon>
        <taxon>Anthemidinae</taxon>
        <taxon>Tanacetum</taxon>
    </lineage>
</organism>
<evidence type="ECO:0000256" key="1">
    <source>
        <dbReference type="SAM" id="MobiDB-lite"/>
    </source>
</evidence>
<feature type="region of interest" description="Disordered" evidence="1">
    <location>
        <begin position="43"/>
        <end position="94"/>
    </location>
</feature>
<feature type="compositionally biased region" description="Polar residues" evidence="1">
    <location>
        <begin position="75"/>
        <end position="94"/>
    </location>
</feature>
<gene>
    <name evidence="2" type="ORF">Tci_859988</name>
</gene>
<sequence>LWKMRIEQYFLMTDYSLWEVILNDDSPVRTRIVEGVVHPVAPTTAKQKLTKKNELKARDSRRTAVAEPRRRNVPVETSTSKALVSQCDGTGTYD</sequence>
<evidence type="ECO:0000313" key="2">
    <source>
        <dbReference type="EMBL" id="GFC88018.1"/>
    </source>
</evidence>
<dbReference type="EMBL" id="BKCJ011113425">
    <property type="protein sequence ID" value="GFC88018.1"/>
    <property type="molecule type" value="Genomic_DNA"/>
</dbReference>
<accession>A0A699RSL1</accession>
<name>A0A699RSL1_TANCI</name>
<reference evidence="2" key="1">
    <citation type="journal article" date="2019" name="Sci. Rep.">
        <title>Draft genome of Tanacetum cinerariifolium, the natural source of mosquito coil.</title>
        <authorList>
            <person name="Yamashiro T."/>
            <person name="Shiraishi A."/>
            <person name="Satake H."/>
            <person name="Nakayama K."/>
        </authorList>
    </citation>
    <scope>NUCLEOTIDE SEQUENCE</scope>
</reference>
<feature type="compositionally biased region" description="Basic and acidic residues" evidence="1">
    <location>
        <begin position="51"/>
        <end position="70"/>
    </location>
</feature>
<dbReference type="AlphaFoldDB" id="A0A699RSL1"/>